<evidence type="ECO:0000313" key="2">
    <source>
        <dbReference type="EMBL" id="GAA3853164.1"/>
    </source>
</evidence>
<comment type="caution">
    <text evidence="2">The sequence shown here is derived from an EMBL/GenBank/DDBJ whole genome shotgun (WGS) entry which is preliminary data.</text>
</comment>
<proteinExistence type="predicted"/>
<dbReference type="EMBL" id="BAAAZA010000003">
    <property type="protein sequence ID" value="GAA3853164.1"/>
    <property type="molecule type" value="Genomic_DNA"/>
</dbReference>
<feature type="compositionally biased region" description="Basic and acidic residues" evidence="1">
    <location>
        <begin position="1"/>
        <end position="18"/>
    </location>
</feature>
<organism evidence="2 3">
    <name type="scientific">Streptomyces lannensis</name>
    <dbReference type="NCBI Taxonomy" id="766498"/>
    <lineage>
        <taxon>Bacteria</taxon>
        <taxon>Bacillati</taxon>
        <taxon>Actinomycetota</taxon>
        <taxon>Actinomycetes</taxon>
        <taxon>Kitasatosporales</taxon>
        <taxon>Streptomycetaceae</taxon>
        <taxon>Streptomyces</taxon>
    </lineage>
</organism>
<sequence>MPSLKVSREQRINPRFAEDLPFNEVSGPPRYNRSTSGPVQYVSIANASGVAIGYIWANDKDEAAGWLTPPGLRPDDVNAGAPWLRKLRDAKARDLAPTALLAELLQGAGDDERSHVVAGSPSEVASLEALRDLVAKS</sequence>
<keyword evidence="3" id="KW-1185">Reference proteome</keyword>
<reference evidence="3" key="1">
    <citation type="journal article" date="2019" name="Int. J. Syst. Evol. Microbiol.">
        <title>The Global Catalogue of Microorganisms (GCM) 10K type strain sequencing project: providing services to taxonomists for standard genome sequencing and annotation.</title>
        <authorList>
            <consortium name="The Broad Institute Genomics Platform"/>
            <consortium name="The Broad Institute Genome Sequencing Center for Infectious Disease"/>
            <person name="Wu L."/>
            <person name="Ma J."/>
        </authorList>
    </citation>
    <scope>NUCLEOTIDE SEQUENCE [LARGE SCALE GENOMIC DNA]</scope>
    <source>
        <strain evidence="3">JCM 16578</strain>
    </source>
</reference>
<dbReference type="Proteomes" id="UP001501563">
    <property type="component" value="Unassembled WGS sequence"/>
</dbReference>
<evidence type="ECO:0000256" key="1">
    <source>
        <dbReference type="SAM" id="MobiDB-lite"/>
    </source>
</evidence>
<accession>A0ABP7JS52</accession>
<gene>
    <name evidence="2" type="ORF">GCM10022207_15110</name>
</gene>
<name>A0ABP7JS52_9ACTN</name>
<evidence type="ECO:0000313" key="3">
    <source>
        <dbReference type="Proteomes" id="UP001501563"/>
    </source>
</evidence>
<feature type="region of interest" description="Disordered" evidence="1">
    <location>
        <begin position="1"/>
        <end position="36"/>
    </location>
</feature>
<protein>
    <submittedName>
        <fullName evidence="2">Uncharacterized protein</fullName>
    </submittedName>
</protein>